<gene>
    <name evidence="9" type="ORF">GS398_12455</name>
</gene>
<keyword evidence="10" id="KW-1185">Reference proteome</keyword>
<feature type="transmembrane region" description="Helical" evidence="8">
    <location>
        <begin position="96"/>
        <end position="125"/>
    </location>
</feature>
<feature type="transmembrane region" description="Helical" evidence="8">
    <location>
        <begin position="336"/>
        <end position="365"/>
    </location>
</feature>
<evidence type="ECO:0000256" key="6">
    <source>
        <dbReference type="ARBA" id="ARBA00023136"/>
    </source>
</evidence>
<name>A0A7K1XZ74_9SPHI</name>
<dbReference type="Proteomes" id="UP000451233">
    <property type="component" value="Unassembled WGS sequence"/>
</dbReference>
<feature type="transmembrane region" description="Helical" evidence="8">
    <location>
        <begin position="377"/>
        <end position="400"/>
    </location>
</feature>
<reference evidence="9 10" key="1">
    <citation type="submission" date="2019-11" db="EMBL/GenBank/DDBJ databases">
        <title>Pedobacter sp. HMF7056 Genome sequencing and assembly.</title>
        <authorList>
            <person name="Kang H."/>
            <person name="Kim H."/>
            <person name="Joh K."/>
        </authorList>
    </citation>
    <scope>NUCLEOTIDE SEQUENCE [LARGE SCALE GENOMIC DNA]</scope>
    <source>
        <strain evidence="9 10">HMF7056</strain>
    </source>
</reference>
<keyword evidence="4 8" id="KW-0812">Transmembrane</keyword>
<dbReference type="GO" id="GO:0015128">
    <property type="term" value="F:gluconate transmembrane transporter activity"/>
    <property type="evidence" value="ECO:0007669"/>
    <property type="project" value="InterPro"/>
</dbReference>
<feature type="transmembrane region" description="Helical" evidence="8">
    <location>
        <begin position="58"/>
        <end position="76"/>
    </location>
</feature>
<feature type="transmembrane region" description="Helical" evidence="8">
    <location>
        <begin position="420"/>
        <end position="437"/>
    </location>
</feature>
<dbReference type="PANTHER" id="PTHR30354">
    <property type="entry name" value="GNT FAMILY GLUCONATE TRANSPORTER"/>
    <property type="match status" value="1"/>
</dbReference>
<sequence>MTFLIILFSILMLVGLVTWGKINAFIAFIIVSLMAGLLLGIPLESVAKSVSKGVGDTIGGIICIIVFGAMLGKLVAESGAAQRIATVIMDLFGRKYVQAAMVITGFVIGIPLFYNVGFVLMIPLIFSVVSKYKIPPVYIGLPMLSSLSVMHGFLPPHPSPTVLVTQFHANMGLTFLYGIILAVPVIIIAGPLYTRTLKNIVSVPLKSFYTDDIPEERLPGAFNSFFSSLLPVVLLMAVTALQFLLPGVKGISSLLTFLSEPSVIMLLALLVATFTLGVSGGRSMKEVMAVYGESLKDIIIILLIIGGSGALKQVFVDSGVNAEIATALRDLHVHPLILGWLIAALIRVCLGSATIAGLTTAGIMLPVLAASGTDPNLMVLAIGAGSLMFSHVNDPGFWMFKEYFNISVKDTLRSWSMMETLVSLGGIAGVMLLNMVIH</sequence>
<feature type="transmembrane region" description="Helical" evidence="8">
    <location>
        <begin position="137"/>
        <end position="154"/>
    </location>
</feature>
<comment type="caution">
    <text evidence="9">The sequence shown here is derived from an EMBL/GenBank/DDBJ whole genome shotgun (WGS) entry which is preliminary data.</text>
</comment>
<keyword evidence="5 8" id="KW-1133">Transmembrane helix</keyword>
<protein>
    <submittedName>
        <fullName evidence="9">Gluconate transporter</fullName>
    </submittedName>
</protein>
<organism evidence="9 10">
    <name type="scientific">Hufsiella ginkgonis</name>
    <dbReference type="NCBI Taxonomy" id="2695274"/>
    <lineage>
        <taxon>Bacteria</taxon>
        <taxon>Pseudomonadati</taxon>
        <taxon>Bacteroidota</taxon>
        <taxon>Sphingobacteriia</taxon>
        <taxon>Sphingobacteriales</taxon>
        <taxon>Sphingobacteriaceae</taxon>
        <taxon>Hufsiella</taxon>
    </lineage>
</organism>
<keyword evidence="3" id="KW-1003">Cell membrane</keyword>
<evidence type="ECO:0000313" key="10">
    <source>
        <dbReference type="Proteomes" id="UP000451233"/>
    </source>
</evidence>
<feature type="transmembrane region" description="Helical" evidence="8">
    <location>
        <begin position="25"/>
        <end position="46"/>
    </location>
</feature>
<evidence type="ECO:0000256" key="8">
    <source>
        <dbReference type="SAM" id="Phobius"/>
    </source>
</evidence>
<evidence type="ECO:0000256" key="1">
    <source>
        <dbReference type="ARBA" id="ARBA00004651"/>
    </source>
</evidence>
<proteinExistence type="inferred from homology"/>
<dbReference type="PIRSF" id="PIRSF002746">
    <property type="entry name" value="Gluconate_transporter"/>
    <property type="match status" value="1"/>
</dbReference>
<keyword evidence="6 8" id="KW-0472">Membrane</keyword>
<evidence type="ECO:0000256" key="7">
    <source>
        <dbReference type="ARBA" id="ARBA00049663"/>
    </source>
</evidence>
<feature type="transmembrane region" description="Helical" evidence="8">
    <location>
        <begin position="174"/>
        <end position="193"/>
    </location>
</feature>
<dbReference type="NCBIfam" id="TIGR00791">
    <property type="entry name" value="gntP"/>
    <property type="match status" value="1"/>
</dbReference>
<evidence type="ECO:0000256" key="2">
    <source>
        <dbReference type="ARBA" id="ARBA00022448"/>
    </source>
</evidence>
<dbReference type="Pfam" id="PF02447">
    <property type="entry name" value="GntP_permease"/>
    <property type="match status" value="1"/>
</dbReference>
<evidence type="ECO:0000313" key="9">
    <source>
        <dbReference type="EMBL" id="MXV16118.1"/>
    </source>
</evidence>
<comment type="similarity">
    <text evidence="7">Belongs to the GntP permease family.</text>
</comment>
<feature type="transmembrane region" description="Helical" evidence="8">
    <location>
        <begin position="225"/>
        <end position="245"/>
    </location>
</feature>
<dbReference type="EMBL" id="WVHS01000003">
    <property type="protein sequence ID" value="MXV16118.1"/>
    <property type="molecule type" value="Genomic_DNA"/>
</dbReference>
<dbReference type="GO" id="GO:0005886">
    <property type="term" value="C:plasma membrane"/>
    <property type="evidence" value="ECO:0007669"/>
    <property type="project" value="UniProtKB-SubCell"/>
</dbReference>
<dbReference type="AlphaFoldDB" id="A0A7K1XZ74"/>
<feature type="transmembrane region" description="Helical" evidence="8">
    <location>
        <begin position="298"/>
        <end position="316"/>
    </location>
</feature>
<feature type="transmembrane region" description="Helical" evidence="8">
    <location>
        <begin position="257"/>
        <end position="278"/>
    </location>
</feature>
<keyword evidence="2" id="KW-0813">Transport</keyword>
<evidence type="ECO:0000256" key="5">
    <source>
        <dbReference type="ARBA" id="ARBA00022989"/>
    </source>
</evidence>
<evidence type="ECO:0000256" key="4">
    <source>
        <dbReference type="ARBA" id="ARBA00022692"/>
    </source>
</evidence>
<accession>A0A7K1XZ74</accession>
<evidence type="ECO:0000256" key="3">
    <source>
        <dbReference type="ARBA" id="ARBA00022475"/>
    </source>
</evidence>
<comment type="subcellular location">
    <subcellularLocation>
        <location evidence="1">Cell membrane</location>
        <topology evidence="1">Multi-pass membrane protein</topology>
    </subcellularLocation>
</comment>
<dbReference type="RefSeq" id="WP_160907137.1">
    <property type="nucleotide sequence ID" value="NZ_WVHS01000003.1"/>
</dbReference>
<dbReference type="PANTHER" id="PTHR30354:SF22">
    <property type="entry name" value="HIGH-AFFINITY GLUCONATE TRANSPORTER"/>
    <property type="match status" value="1"/>
</dbReference>
<dbReference type="InterPro" id="IPR003474">
    <property type="entry name" value="Glcn_transporter"/>
</dbReference>